<proteinExistence type="predicted"/>
<keyword evidence="3" id="KW-1185">Reference proteome</keyword>
<dbReference type="Proteomes" id="UP000018922">
    <property type="component" value="Chromosome I"/>
</dbReference>
<dbReference type="InterPro" id="IPR025668">
    <property type="entry name" value="Tnp_DDE_dom"/>
</dbReference>
<dbReference type="Pfam" id="PF13701">
    <property type="entry name" value="DDE_Tnp_1_4"/>
    <property type="match status" value="1"/>
</dbReference>
<evidence type="ECO:0000259" key="1">
    <source>
        <dbReference type="Pfam" id="PF13701"/>
    </source>
</evidence>
<dbReference type="STRING" id="1430440.MGMSRv2__0697"/>
<dbReference type="KEGG" id="mgy:MGMSRv2__0697"/>
<protein>
    <recommendedName>
        <fullName evidence="1">Transposase DDE domain-containing protein</fullName>
    </recommendedName>
</protein>
<reference evidence="2 3" key="1">
    <citation type="journal article" date="2014" name="Genome Announc.">
        <title>Complete genome sequence of Magnetospirillum gryphiswaldense MSR-1.</title>
        <authorList>
            <person name="Wang X."/>
            <person name="Wang Q."/>
            <person name="Zhang W."/>
            <person name="Wang Y."/>
            <person name="Li L."/>
            <person name="Wen T."/>
            <person name="Zhang T."/>
            <person name="Zhang Y."/>
            <person name="Xu J."/>
            <person name="Hu J."/>
            <person name="Li S."/>
            <person name="Liu L."/>
            <person name="Liu J."/>
            <person name="Jiang W."/>
            <person name="Tian J."/>
            <person name="Li Y."/>
            <person name="Schuler D."/>
            <person name="Wang L."/>
            <person name="Li J."/>
        </authorList>
    </citation>
    <scope>NUCLEOTIDE SEQUENCE [LARGE SCALE GENOMIC DNA]</scope>
    <source>
        <strain evidence="3">DSM 6361 / JCM 21280 / NBRC 15271 / MSR-1</strain>
    </source>
</reference>
<evidence type="ECO:0000313" key="3">
    <source>
        <dbReference type="Proteomes" id="UP000018922"/>
    </source>
</evidence>
<sequence>MAAFHNQRGTAEQYIKEGENAVKWTRLSCRTMKANAVRLRLQLHALAYNLSNAAIVAPFRLPVGPELGYPAVNQGRMDRPYGKCPLIGQSLIGRVKRPVGVLAEQTALFNAVSHDGKAR</sequence>
<dbReference type="AlphaFoldDB" id="V6EXR1"/>
<gene>
    <name evidence="2" type="ordered locus">MGMSRv2__0697</name>
</gene>
<dbReference type="EMBL" id="HG794546">
    <property type="protein sequence ID" value="CDK97912.1"/>
    <property type="molecule type" value="Genomic_DNA"/>
</dbReference>
<name>V6EXR1_MAGGM</name>
<dbReference type="eggNOG" id="ENOG502ZG4S">
    <property type="taxonomic scope" value="Bacteria"/>
</dbReference>
<organism evidence="2 3">
    <name type="scientific">Magnetospirillum gryphiswaldense (strain DSM 6361 / JCM 21280 / NBRC 15271 / MSR-1)</name>
    <dbReference type="NCBI Taxonomy" id="431944"/>
    <lineage>
        <taxon>Bacteria</taxon>
        <taxon>Pseudomonadati</taxon>
        <taxon>Pseudomonadota</taxon>
        <taxon>Alphaproteobacteria</taxon>
        <taxon>Rhodospirillales</taxon>
        <taxon>Rhodospirillaceae</taxon>
        <taxon>Magnetospirillum</taxon>
    </lineage>
</organism>
<dbReference type="HOGENOM" id="CLU_2058528_0_0_5"/>
<feature type="domain" description="Transposase DDE" evidence="1">
    <location>
        <begin position="3"/>
        <end position="53"/>
    </location>
</feature>
<accession>V6EXR1</accession>
<evidence type="ECO:0000313" key="2">
    <source>
        <dbReference type="EMBL" id="CDK97912.1"/>
    </source>
</evidence>